<proteinExistence type="predicted"/>
<organism evidence="1 2">
    <name type="scientific">Pseudomonas koreensis</name>
    <dbReference type="NCBI Taxonomy" id="198620"/>
    <lineage>
        <taxon>Bacteria</taxon>
        <taxon>Pseudomonadati</taxon>
        <taxon>Pseudomonadota</taxon>
        <taxon>Gammaproteobacteria</taxon>
        <taxon>Pseudomonadales</taxon>
        <taxon>Pseudomonadaceae</taxon>
        <taxon>Pseudomonas</taxon>
    </lineage>
</organism>
<evidence type="ECO:0000313" key="1">
    <source>
        <dbReference type="EMBL" id="RVD77650.1"/>
    </source>
</evidence>
<dbReference type="EMBL" id="MKWS01000007">
    <property type="protein sequence ID" value="RVD77650.1"/>
    <property type="molecule type" value="Genomic_DNA"/>
</dbReference>
<protein>
    <submittedName>
        <fullName evidence="1">Uncharacterized protein</fullName>
    </submittedName>
</protein>
<sequence length="143" mass="16285">MSRSSSEKYTAEFFKGIKKASEGQIKVKVDGVEQTYPVSRAEVRENDVVMEFDMRGGDPSFNRFIYVVIKKSLLNQKVNFTAPGQPVYFLFQSFPQEWLAAIGWIRVEWQEGSKKIEGLLDDIDGEREEDSKLSSGKFSVTLS</sequence>
<dbReference type="RefSeq" id="WP_127649586.1">
    <property type="nucleotide sequence ID" value="NZ_MKWS01000007.1"/>
</dbReference>
<reference evidence="1 2" key="1">
    <citation type="submission" date="2016-10" db="EMBL/GenBank/DDBJ databases">
        <title>Search of new enzymes for the oxidation of sulfur compounds.</title>
        <authorList>
            <person name="Novo A."/>
            <person name="Moreira I.S."/>
            <person name="Castro P.M."/>
        </authorList>
    </citation>
    <scope>NUCLEOTIDE SEQUENCE [LARGE SCALE GENOMIC DNA]</scope>
    <source>
        <strain evidence="1 2">A9</strain>
    </source>
</reference>
<comment type="caution">
    <text evidence="1">The sequence shown here is derived from an EMBL/GenBank/DDBJ whole genome shotgun (WGS) entry which is preliminary data.</text>
</comment>
<accession>A0AA94ENS7</accession>
<dbReference type="Proteomes" id="UP000288002">
    <property type="component" value="Unassembled WGS sequence"/>
</dbReference>
<dbReference type="AlphaFoldDB" id="A0AA94ENS7"/>
<name>A0AA94ENS7_9PSED</name>
<gene>
    <name evidence="1" type="ORF">A9HBioS_2650</name>
</gene>
<evidence type="ECO:0000313" key="2">
    <source>
        <dbReference type="Proteomes" id="UP000288002"/>
    </source>
</evidence>